<evidence type="ECO:0000313" key="2">
    <source>
        <dbReference type="Proteomes" id="UP000263517"/>
    </source>
</evidence>
<reference evidence="1 2" key="1">
    <citation type="journal article" date="2018" name="Nat. Biotechnol.">
        <title>A standardized bacterial taxonomy based on genome phylogeny substantially revises the tree of life.</title>
        <authorList>
            <person name="Parks D.H."/>
            <person name="Chuvochina M."/>
            <person name="Waite D.W."/>
            <person name="Rinke C."/>
            <person name="Skarshewski A."/>
            <person name="Chaumeil P.A."/>
            <person name="Hugenholtz P."/>
        </authorList>
    </citation>
    <scope>NUCLEOTIDE SEQUENCE [LARGE SCALE GENOMIC DNA]</scope>
    <source>
        <strain evidence="1">UBA11978</strain>
    </source>
</reference>
<dbReference type="Gene3D" id="3.90.190.10">
    <property type="entry name" value="Protein tyrosine phosphatase superfamily"/>
    <property type="match status" value="1"/>
</dbReference>
<dbReference type="AlphaFoldDB" id="A0A350PA00"/>
<dbReference type="EMBL" id="DNAN01000715">
    <property type="protein sequence ID" value="HAW78117.1"/>
    <property type="molecule type" value="Genomic_DNA"/>
</dbReference>
<evidence type="ECO:0000313" key="1">
    <source>
        <dbReference type="EMBL" id="HAW78117.1"/>
    </source>
</evidence>
<name>A0A350PA00_9ALTE</name>
<dbReference type="STRING" id="589873.EP12_04195"/>
<gene>
    <name evidence="1" type="ORF">DCW74_20565</name>
</gene>
<protein>
    <recommendedName>
        <fullName evidence="3">Tyrosine specific protein phosphatases domain-containing protein</fullName>
    </recommendedName>
</protein>
<sequence length="188" mass="21036">MCLPLLFHLLFRSMTTQSQYLSSNPKAIADDNGGFPWFSLYGGKICFGNRPDTASWAPLLSEKVSHIATVQTRDENAADIRHQCLTSGLKWMWVPFETTSISASIEEAFLHQYLREITTVLKDGAHLYLHCDSTLSRCSLLFYALCHYNRLPSDSAYCALHSINPQANALSRRELKWAAALGHAALKG</sequence>
<accession>A0A350PA00</accession>
<dbReference type="SUPFAM" id="SSF52799">
    <property type="entry name" value="(Phosphotyrosine protein) phosphatases II"/>
    <property type="match status" value="1"/>
</dbReference>
<evidence type="ECO:0008006" key="3">
    <source>
        <dbReference type="Google" id="ProtNLM"/>
    </source>
</evidence>
<organism evidence="1 2">
    <name type="scientific">Alteromonas australica</name>
    <dbReference type="NCBI Taxonomy" id="589873"/>
    <lineage>
        <taxon>Bacteria</taxon>
        <taxon>Pseudomonadati</taxon>
        <taxon>Pseudomonadota</taxon>
        <taxon>Gammaproteobacteria</taxon>
        <taxon>Alteromonadales</taxon>
        <taxon>Alteromonadaceae</taxon>
        <taxon>Alteromonas/Salinimonas group</taxon>
        <taxon>Alteromonas</taxon>
    </lineage>
</organism>
<dbReference type="Proteomes" id="UP000263517">
    <property type="component" value="Unassembled WGS sequence"/>
</dbReference>
<comment type="caution">
    <text evidence="1">The sequence shown here is derived from an EMBL/GenBank/DDBJ whole genome shotgun (WGS) entry which is preliminary data.</text>
</comment>
<proteinExistence type="predicted"/>
<dbReference type="InterPro" id="IPR029021">
    <property type="entry name" value="Prot-tyrosine_phosphatase-like"/>
</dbReference>